<accession>A0ABZ0IA85</accession>
<dbReference type="Gene3D" id="3.40.50.1820">
    <property type="entry name" value="alpha/beta hydrolase"/>
    <property type="match status" value="1"/>
</dbReference>
<dbReference type="EC" id="3.1.-.-" evidence="3"/>
<dbReference type="InterPro" id="IPR057802">
    <property type="entry name" value="YqhI_dom"/>
</dbReference>
<dbReference type="GO" id="GO:0016787">
    <property type="term" value="F:hydrolase activity"/>
    <property type="evidence" value="ECO:0007669"/>
    <property type="project" value="UniProtKB-KW"/>
</dbReference>
<feature type="domain" description="Dienelactone hydrolase" evidence="1">
    <location>
        <begin position="92"/>
        <end position="301"/>
    </location>
</feature>
<dbReference type="PANTHER" id="PTHR46623:SF6">
    <property type="entry name" value="ALPHA_BETA-HYDROLASES SUPERFAMILY PROTEIN"/>
    <property type="match status" value="1"/>
</dbReference>
<dbReference type="PANTHER" id="PTHR46623">
    <property type="entry name" value="CARBOXYMETHYLENEBUTENOLIDASE-RELATED"/>
    <property type="match status" value="1"/>
</dbReference>
<evidence type="ECO:0000259" key="2">
    <source>
        <dbReference type="Pfam" id="PF23678"/>
    </source>
</evidence>
<gene>
    <name evidence="3" type="ORF">R0137_08620</name>
</gene>
<dbReference type="SUPFAM" id="SSF53474">
    <property type="entry name" value="alpha/beta-Hydrolases"/>
    <property type="match status" value="1"/>
</dbReference>
<protein>
    <submittedName>
        <fullName evidence="3">Dienelactone hydrolase family protein</fullName>
        <ecNumber evidence="3">3.1.-.-</ecNumber>
    </submittedName>
</protein>
<evidence type="ECO:0000259" key="1">
    <source>
        <dbReference type="Pfam" id="PF01738"/>
    </source>
</evidence>
<dbReference type="InterPro" id="IPR029058">
    <property type="entry name" value="AB_hydrolase_fold"/>
</dbReference>
<reference evidence="3 4" key="1">
    <citation type="submission" date="2023-10" db="EMBL/GenBank/DDBJ databases">
        <title>Two novel species belonging to the OM43/NOR5 clade.</title>
        <authorList>
            <person name="Park M."/>
        </authorList>
    </citation>
    <scope>NUCLEOTIDE SEQUENCE [LARGE SCALE GENOMIC DNA]</scope>
    <source>
        <strain evidence="3 4">IMCC45268</strain>
    </source>
</reference>
<keyword evidence="3" id="KW-0378">Hydrolase</keyword>
<dbReference type="RefSeq" id="WP_407326023.1">
    <property type="nucleotide sequence ID" value="NZ_CP136865.1"/>
</dbReference>
<proteinExistence type="predicted"/>
<dbReference type="InterPro" id="IPR002925">
    <property type="entry name" value="Dienelactn_hydro"/>
</dbReference>
<dbReference type="EMBL" id="CP136865">
    <property type="protein sequence ID" value="WOJ95325.1"/>
    <property type="molecule type" value="Genomic_DNA"/>
</dbReference>
<dbReference type="InterPro" id="IPR051049">
    <property type="entry name" value="Dienelactone_hydrolase-like"/>
</dbReference>
<organism evidence="3 4">
    <name type="scientific">Congregibacter brevis</name>
    <dbReference type="NCBI Taxonomy" id="3081201"/>
    <lineage>
        <taxon>Bacteria</taxon>
        <taxon>Pseudomonadati</taxon>
        <taxon>Pseudomonadota</taxon>
        <taxon>Gammaproteobacteria</taxon>
        <taxon>Cellvibrionales</taxon>
        <taxon>Halieaceae</taxon>
        <taxon>Congregibacter</taxon>
    </lineage>
</organism>
<sequence>MQQQTMQQRSLQQHEIDDQVFELYDEYCHGKLNRRQFFERAAALTIAGASALSMAKALIPNYAKAQEVLFTDERIKATWIDYESPGGSSGAMRGYLAQPVGDGPFPAVLVMHENRGLNPYIQDVARRFAVAGFLALAPDGLAPIGGYPGNDDDGRAMQRTLDQAKLRQDMVNSARFVKRHPLSTGKLAATGFCWGGGTTNFLATELGDELQAAAPFYGAAADTAKVPNISAAVQVHYAENDERVNAMRADYESALVAHGATYEMHVYPGTRHGFHNYSTPRYDVEAAKLAWTRMVAFFHQHLA</sequence>
<feature type="domain" description="YqhI" evidence="2">
    <location>
        <begin position="11"/>
        <end position="42"/>
    </location>
</feature>
<evidence type="ECO:0000313" key="4">
    <source>
        <dbReference type="Proteomes" id="UP001626549"/>
    </source>
</evidence>
<dbReference type="Pfam" id="PF23678">
    <property type="entry name" value="YqhI"/>
    <property type="match status" value="1"/>
</dbReference>
<dbReference type="Proteomes" id="UP001626549">
    <property type="component" value="Chromosome"/>
</dbReference>
<keyword evidence="4" id="KW-1185">Reference proteome</keyword>
<name>A0ABZ0IA85_9GAMM</name>
<evidence type="ECO:0000313" key="3">
    <source>
        <dbReference type="EMBL" id="WOJ95325.1"/>
    </source>
</evidence>
<dbReference type="Pfam" id="PF01738">
    <property type="entry name" value="DLH"/>
    <property type="match status" value="1"/>
</dbReference>